<dbReference type="RefSeq" id="WP_379056451.1">
    <property type="nucleotide sequence ID" value="NZ_JBHTKB010000001.1"/>
</dbReference>
<evidence type="ECO:0000313" key="3">
    <source>
        <dbReference type="Proteomes" id="UP001597128"/>
    </source>
</evidence>
<keyword evidence="1" id="KW-0812">Transmembrane</keyword>
<sequence length="166" mass="18398">MPITPFHFGPGAAIHAVAPRHVSFLAFCAANVLIDIEPLYYMLTGQYPLHRFFHTYIGASIIMLATALIFFAALKLASRFSLPDLLQWQSLSARAIWLGAGIGSCSHIVFDSVMHADITPLFPFSETNVLYQLVSLRKLHLFCVYSAILGLAILGIRQWIKARHAG</sequence>
<feature type="transmembrane region" description="Helical" evidence="1">
    <location>
        <begin position="139"/>
        <end position="160"/>
    </location>
</feature>
<evidence type="ECO:0000256" key="1">
    <source>
        <dbReference type="SAM" id="Phobius"/>
    </source>
</evidence>
<feature type="transmembrane region" description="Helical" evidence="1">
    <location>
        <begin position="53"/>
        <end position="74"/>
    </location>
</feature>
<comment type="caution">
    <text evidence="2">The sequence shown here is derived from an EMBL/GenBank/DDBJ whole genome shotgun (WGS) entry which is preliminary data.</text>
</comment>
<evidence type="ECO:0000313" key="2">
    <source>
        <dbReference type="EMBL" id="MFD0913182.1"/>
    </source>
</evidence>
<evidence type="ECO:0008006" key="4">
    <source>
        <dbReference type="Google" id="ProtNLM"/>
    </source>
</evidence>
<name>A0ABW3F9Q9_9PROT</name>
<keyword evidence="3" id="KW-1185">Reference proteome</keyword>
<accession>A0ABW3F9Q9</accession>
<keyword evidence="1" id="KW-0472">Membrane</keyword>
<proteinExistence type="predicted"/>
<dbReference type="Proteomes" id="UP001597128">
    <property type="component" value="Unassembled WGS sequence"/>
</dbReference>
<keyword evidence="1" id="KW-1133">Transmembrane helix</keyword>
<dbReference type="EMBL" id="JBHTKB010000001">
    <property type="protein sequence ID" value="MFD0913182.1"/>
    <property type="molecule type" value="Genomic_DNA"/>
</dbReference>
<organism evidence="2 3">
    <name type="scientific">Methylophilus luteus</name>
    <dbReference type="NCBI Taxonomy" id="640108"/>
    <lineage>
        <taxon>Bacteria</taxon>
        <taxon>Pseudomonadati</taxon>
        <taxon>Pseudomonadota</taxon>
        <taxon>Betaproteobacteria</taxon>
        <taxon>Nitrosomonadales</taxon>
        <taxon>Methylophilaceae</taxon>
        <taxon>Methylophilus</taxon>
    </lineage>
</organism>
<gene>
    <name evidence="2" type="ORF">ACFQ1Z_06455</name>
</gene>
<reference evidence="3" key="1">
    <citation type="journal article" date="2019" name="Int. J. Syst. Evol. Microbiol.">
        <title>The Global Catalogue of Microorganisms (GCM) 10K type strain sequencing project: providing services to taxonomists for standard genome sequencing and annotation.</title>
        <authorList>
            <consortium name="The Broad Institute Genomics Platform"/>
            <consortium name="The Broad Institute Genome Sequencing Center for Infectious Disease"/>
            <person name="Wu L."/>
            <person name="Ma J."/>
        </authorList>
    </citation>
    <scope>NUCLEOTIDE SEQUENCE [LARGE SCALE GENOMIC DNA]</scope>
    <source>
        <strain evidence="3">CCUG 58412</strain>
    </source>
</reference>
<protein>
    <recommendedName>
        <fullName evidence="4">DUF4184 family protein</fullName>
    </recommendedName>
</protein>